<keyword evidence="4" id="KW-0804">Transcription</keyword>
<dbReference type="SUPFAM" id="SSF47459">
    <property type="entry name" value="HLH, helix-loop-helix DNA-binding domain"/>
    <property type="match status" value="1"/>
</dbReference>
<evidence type="ECO:0000259" key="7">
    <source>
        <dbReference type="PROSITE" id="PS50888"/>
    </source>
</evidence>
<dbReference type="Pfam" id="PF23181">
    <property type="entry name" value="bHLH_INO4"/>
    <property type="match status" value="1"/>
</dbReference>
<evidence type="ECO:0000256" key="3">
    <source>
        <dbReference type="ARBA" id="ARBA00023125"/>
    </source>
</evidence>
<dbReference type="InterPro" id="IPR057072">
    <property type="entry name" value="bHLH_INO4"/>
</dbReference>
<protein>
    <submittedName>
        <fullName evidence="8">Helix-loop-helix DNA-binding protein</fullName>
    </submittedName>
</protein>
<proteinExistence type="predicted"/>
<accession>A0AAN6PI62</accession>
<evidence type="ECO:0000256" key="5">
    <source>
        <dbReference type="ARBA" id="ARBA00023242"/>
    </source>
</evidence>
<evidence type="ECO:0000313" key="9">
    <source>
        <dbReference type="Proteomes" id="UP001303115"/>
    </source>
</evidence>
<sequence>MANSPELSPSSSLSPQSAANRAEAEREGKRLTEEQKKVNHLTSEKKRRDNIRSGFDGLAGIVPGMEGRARSEGVVLFGAIDYVRRLMLERRAMIETLEGNGVTVDAELKL</sequence>
<dbReference type="PANTHER" id="PTHR15741">
    <property type="entry name" value="BASIC HELIX-LOOP-HELIX ZIP TRANSCRIPTION FACTOR"/>
    <property type="match status" value="1"/>
</dbReference>
<dbReference type="AlphaFoldDB" id="A0AAN6PI62"/>
<dbReference type="InterPro" id="IPR052207">
    <property type="entry name" value="Max-like/E-box_TFs"/>
</dbReference>
<feature type="compositionally biased region" description="Basic and acidic residues" evidence="6">
    <location>
        <begin position="22"/>
        <end position="51"/>
    </location>
</feature>
<dbReference type="GO" id="GO:0000981">
    <property type="term" value="F:DNA-binding transcription factor activity, RNA polymerase II-specific"/>
    <property type="evidence" value="ECO:0007669"/>
    <property type="project" value="TreeGrafter"/>
</dbReference>
<organism evidence="8 9">
    <name type="scientific">Parachaetomium inaequale</name>
    <dbReference type="NCBI Taxonomy" id="2588326"/>
    <lineage>
        <taxon>Eukaryota</taxon>
        <taxon>Fungi</taxon>
        <taxon>Dikarya</taxon>
        <taxon>Ascomycota</taxon>
        <taxon>Pezizomycotina</taxon>
        <taxon>Sordariomycetes</taxon>
        <taxon>Sordariomycetidae</taxon>
        <taxon>Sordariales</taxon>
        <taxon>Chaetomiaceae</taxon>
        <taxon>Parachaetomium</taxon>
    </lineage>
</organism>
<evidence type="ECO:0000256" key="6">
    <source>
        <dbReference type="SAM" id="MobiDB-lite"/>
    </source>
</evidence>
<name>A0AAN6PI62_9PEZI</name>
<dbReference type="SMART" id="SM00353">
    <property type="entry name" value="HLH"/>
    <property type="match status" value="1"/>
</dbReference>
<feature type="domain" description="BHLH" evidence="7">
    <location>
        <begin position="35"/>
        <end position="86"/>
    </location>
</feature>
<keyword evidence="2" id="KW-0805">Transcription regulation</keyword>
<dbReference type="PANTHER" id="PTHR15741:SF39">
    <property type="entry name" value="BHLH TRANSCRIPTION FACTOR (EUROFUNG)"/>
    <property type="match status" value="1"/>
</dbReference>
<dbReference type="Gene3D" id="4.10.280.10">
    <property type="entry name" value="Helix-loop-helix DNA-binding domain"/>
    <property type="match status" value="1"/>
</dbReference>
<comment type="subcellular location">
    <subcellularLocation>
        <location evidence="1">Nucleus</location>
    </subcellularLocation>
</comment>
<keyword evidence="9" id="KW-1185">Reference proteome</keyword>
<dbReference type="InterPro" id="IPR011598">
    <property type="entry name" value="bHLH_dom"/>
</dbReference>
<feature type="compositionally biased region" description="Low complexity" evidence="6">
    <location>
        <begin position="1"/>
        <end position="17"/>
    </location>
</feature>
<keyword evidence="3 8" id="KW-0238">DNA-binding</keyword>
<evidence type="ECO:0000256" key="2">
    <source>
        <dbReference type="ARBA" id="ARBA00023015"/>
    </source>
</evidence>
<evidence type="ECO:0000313" key="8">
    <source>
        <dbReference type="EMBL" id="KAK4040543.1"/>
    </source>
</evidence>
<evidence type="ECO:0000256" key="4">
    <source>
        <dbReference type="ARBA" id="ARBA00023163"/>
    </source>
</evidence>
<gene>
    <name evidence="8" type="ORF">C8A01DRAFT_15606</name>
</gene>
<dbReference type="InterPro" id="IPR036638">
    <property type="entry name" value="HLH_DNA-bd_sf"/>
</dbReference>
<dbReference type="GO" id="GO:0005634">
    <property type="term" value="C:nucleus"/>
    <property type="evidence" value="ECO:0007669"/>
    <property type="project" value="UniProtKB-SubCell"/>
</dbReference>
<dbReference type="GO" id="GO:0046983">
    <property type="term" value="F:protein dimerization activity"/>
    <property type="evidence" value="ECO:0007669"/>
    <property type="project" value="InterPro"/>
</dbReference>
<comment type="caution">
    <text evidence="8">The sequence shown here is derived from an EMBL/GenBank/DDBJ whole genome shotgun (WGS) entry which is preliminary data.</text>
</comment>
<dbReference type="PROSITE" id="PS50888">
    <property type="entry name" value="BHLH"/>
    <property type="match status" value="1"/>
</dbReference>
<feature type="region of interest" description="Disordered" evidence="6">
    <location>
        <begin position="1"/>
        <end position="53"/>
    </location>
</feature>
<dbReference type="Proteomes" id="UP001303115">
    <property type="component" value="Unassembled WGS sequence"/>
</dbReference>
<reference evidence="9" key="1">
    <citation type="journal article" date="2023" name="Mol. Phylogenet. Evol.">
        <title>Genome-scale phylogeny and comparative genomics of the fungal order Sordariales.</title>
        <authorList>
            <person name="Hensen N."/>
            <person name="Bonometti L."/>
            <person name="Westerberg I."/>
            <person name="Brannstrom I.O."/>
            <person name="Guillou S."/>
            <person name="Cros-Aarteil S."/>
            <person name="Calhoun S."/>
            <person name="Haridas S."/>
            <person name="Kuo A."/>
            <person name="Mondo S."/>
            <person name="Pangilinan J."/>
            <person name="Riley R."/>
            <person name="LaButti K."/>
            <person name="Andreopoulos B."/>
            <person name="Lipzen A."/>
            <person name="Chen C."/>
            <person name="Yan M."/>
            <person name="Daum C."/>
            <person name="Ng V."/>
            <person name="Clum A."/>
            <person name="Steindorff A."/>
            <person name="Ohm R.A."/>
            <person name="Martin F."/>
            <person name="Silar P."/>
            <person name="Natvig D.O."/>
            <person name="Lalanne C."/>
            <person name="Gautier V."/>
            <person name="Ament-Velasquez S.L."/>
            <person name="Kruys A."/>
            <person name="Hutchinson M.I."/>
            <person name="Powell A.J."/>
            <person name="Barry K."/>
            <person name="Miller A.N."/>
            <person name="Grigoriev I.V."/>
            <person name="Debuchy R."/>
            <person name="Gladieux P."/>
            <person name="Hiltunen Thoren M."/>
            <person name="Johannesson H."/>
        </authorList>
    </citation>
    <scope>NUCLEOTIDE SEQUENCE [LARGE SCALE GENOMIC DNA]</scope>
    <source>
        <strain evidence="9">CBS 284.82</strain>
    </source>
</reference>
<keyword evidence="5" id="KW-0539">Nucleus</keyword>
<evidence type="ECO:0000256" key="1">
    <source>
        <dbReference type="ARBA" id="ARBA00004123"/>
    </source>
</evidence>
<dbReference type="EMBL" id="MU854375">
    <property type="protein sequence ID" value="KAK4040543.1"/>
    <property type="molecule type" value="Genomic_DNA"/>
</dbReference>
<dbReference type="GO" id="GO:0000978">
    <property type="term" value="F:RNA polymerase II cis-regulatory region sequence-specific DNA binding"/>
    <property type="evidence" value="ECO:0007669"/>
    <property type="project" value="TreeGrafter"/>
</dbReference>